<gene>
    <name evidence="2" type="ORF">PmDNAV1_gp28</name>
</gene>
<sequence length="151" mass="16362">MSWPRMTRNFSRREFTRSETADKLGVSNMPETEEQMLALHVLALGMEQVRSICGNRAVTITSGFRCKQVNEAVGGVLTSAHALGYAADFTVAGMTAREAALELAASHLVFDQLILEDGRGVCHISFDPRLRGEVKTQSGGPGSPVVWGIEP</sequence>
<protein>
    <recommendedName>
        <fullName evidence="1">Peptidase M15A C-terminal domain-containing protein</fullName>
    </recommendedName>
</protein>
<feature type="domain" description="Peptidase M15A C-terminal" evidence="1">
    <location>
        <begin position="9"/>
        <end position="114"/>
    </location>
</feature>
<dbReference type="Gene3D" id="3.30.1380.10">
    <property type="match status" value="1"/>
</dbReference>
<dbReference type="SUPFAM" id="SSF55166">
    <property type="entry name" value="Hedgehog/DD-peptidase"/>
    <property type="match status" value="1"/>
</dbReference>
<reference evidence="2" key="1">
    <citation type="submission" date="2018-01" db="EMBL/GenBank/DDBJ databases">
        <title>A diatom virus reveals a new lineage of giant single stranded DNA viruses originating from double stranded DNA phage.</title>
        <authorList>
            <person name="Carlson M.C.G."/>
            <person name="Frischkorn K.R."/>
            <person name="Brumfield S."/>
            <person name="Rocap G."/>
        </authorList>
    </citation>
    <scope>NUCLEOTIDE SEQUENCE</scope>
    <source>
        <strain evidence="2">PmDNAV1</strain>
    </source>
</reference>
<evidence type="ECO:0000313" key="2">
    <source>
        <dbReference type="EMBL" id="AYD75912.1"/>
    </source>
</evidence>
<name>A0A678W479_9VIRU</name>
<organism evidence="2">
    <name type="scientific">Pseudo-nitzschia multiseries DNA virus</name>
    <dbReference type="NCBI Taxonomy" id="2364897"/>
    <lineage>
        <taxon>Viruses</taxon>
    </lineage>
</organism>
<evidence type="ECO:0000259" key="1">
    <source>
        <dbReference type="Pfam" id="PF08291"/>
    </source>
</evidence>
<proteinExistence type="predicted"/>
<dbReference type="InterPro" id="IPR013230">
    <property type="entry name" value="Peptidase_M15A_C"/>
</dbReference>
<dbReference type="EMBL" id="MG841150">
    <property type="protein sequence ID" value="AYD75912.1"/>
    <property type="molecule type" value="Genomic_DNA"/>
</dbReference>
<accession>A0A678W479</accession>
<dbReference type="InterPro" id="IPR009045">
    <property type="entry name" value="Zn_M74/Hedgehog-like"/>
</dbReference>
<dbReference type="Pfam" id="PF08291">
    <property type="entry name" value="Peptidase_M15_3"/>
    <property type="match status" value="1"/>
</dbReference>